<dbReference type="PANTHER" id="PTHR33279">
    <property type="entry name" value="SULFUR CARRIER PROTEIN YEDF-RELATED"/>
    <property type="match status" value="1"/>
</dbReference>
<evidence type="ECO:0000313" key="3">
    <source>
        <dbReference type="EMBL" id="KEP25396.1"/>
    </source>
</evidence>
<dbReference type="OrthoDB" id="9796234at2"/>
<dbReference type="CDD" id="cd00291">
    <property type="entry name" value="SirA_YedF_YeeD"/>
    <property type="match status" value="1"/>
</dbReference>
<dbReference type="RefSeq" id="WP_034324131.1">
    <property type="nucleotide sequence ID" value="NZ_JAVIKA010000007.1"/>
</dbReference>
<dbReference type="Proteomes" id="UP000028091">
    <property type="component" value="Unassembled WGS sequence"/>
</dbReference>
<evidence type="ECO:0000256" key="1">
    <source>
        <dbReference type="ARBA" id="ARBA00008984"/>
    </source>
</evidence>
<feature type="domain" description="UPF0033" evidence="2">
    <location>
        <begin position="7"/>
        <end position="31"/>
    </location>
</feature>
<name>A0A081L820_9BACI</name>
<proteinExistence type="inferred from homology"/>
<organism evidence="3 4">
    <name type="scientific">Bacillus zhangzhouensis</name>
    <dbReference type="NCBI Taxonomy" id="1178540"/>
    <lineage>
        <taxon>Bacteria</taxon>
        <taxon>Bacillati</taxon>
        <taxon>Bacillota</taxon>
        <taxon>Bacilli</taxon>
        <taxon>Bacillales</taxon>
        <taxon>Bacillaceae</taxon>
        <taxon>Bacillus</taxon>
    </lineage>
</organism>
<protein>
    <recommendedName>
        <fullName evidence="2">UPF0033 domain-containing protein</fullName>
    </recommendedName>
</protein>
<comment type="similarity">
    <text evidence="1">Belongs to the sulfur carrier protein TusA family.</text>
</comment>
<dbReference type="Pfam" id="PF01206">
    <property type="entry name" value="TusA"/>
    <property type="match status" value="1"/>
</dbReference>
<dbReference type="eggNOG" id="COG0425">
    <property type="taxonomic scope" value="Bacteria"/>
</dbReference>
<evidence type="ECO:0000259" key="2">
    <source>
        <dbReference type="PROSITE" id="PS01148"/>
    </source>
</evidence>
<reference evidence="3 4" key="1">
    <citation type="submission" date="2012-09" db="EMBL/GenBank/DDBJ databases">
        <title>Genome Sequence of Bacillus sp. DW5-4.</title>
        <authorList>
            <person name="Lai Q."/>
            <person name="Liu Y."/>
            <person name="Shao Z."/>
        </authorList>
    </citation>
    <scope>NUCLEOTIDE SEQUENCE [LARGE SCALE GENOMIC DNA]</scope>
    <source>
        <strain evidence="3 4">DW5-4</strain>
    </source>
</reference>
<evidence type="ECO:0000313" key="4">
    <source>
        <dbReference type="Proteomes" id="UP000028091"/>
    </source>
</evidence>
<gene>
    <name evidence="3" type="ORF">BA70_09335</name>
</gene>
<comment type="caution">
    <text evidence="3">The sequence shown here is derived from an EMBL/GenBank/DDBJ whole genome shotgun (WGS) entry which is preliminary data.</text>
</comment>
<dbReference type="InterPro" id="IPR001455">
    <property type="entry name" value="TusA-like"/>
</dbReference>
<keyword evidence="4" id="KW-1185">Reference proteome</keyword>
<dbReference type="EMBL" id="JOTP01000024">
    <property type="protein sequence ID" value="KEP25396.1"/>
    <property type="molecule type" value="Genomic_DNA"/>
</dbReference>
<dbReference type="PANTHER" id="PTHR33279:SF6">
    <property type="entry name" value="SULFUR CARRIER PROTEIN YEDF-RELATED"/>
    <property type="match status" value="1"/>
</dbReference>
<dbReference type="PROSITE" id="PS01148">
    <property type="entry name" value="UPF0033"/>
    <property type="match status" value="1"/>
</dbReference>
<dbReference type="SUPFAM" id="SSF64307">
    <property type="entry name" value="SirA-like"/>
    <property type="match status" value="1"/>
</dbReference>
<accession>A0A081L820</accession>
<dbReference type="AlphaFoldDB" id="A0A081L820"/>
<dbReference type="Gene3D" id="3.30.110.40">
    <property type="entry name" value="TusA-like domain"/>
    <property type="match status" value="1"/>
</dbReference>
<dbReference type="InterPro" id="IPR036868">
    <property type="entry name" value="TusA-like_sf"/>
</dbReference>
<sequence length="76" mass="8277">MISDQLLDVTGLACPMPIIRTKKKMNDLAEGQVLEIHATDKGAKADLAAWAKSSGHELITQAEEGNVLKFWVRKGS</sequence>